<dbReference type="Pfam" id="PF04332">
    <property type="entry name" value="DUF475"/>
    <property type="match status" value="1"/>
</dbReference>
<evidence type="ECO:0000313" key="3">
    <source>
        <dbReference type="Proteomes" id="UP000317940"/>
    </source>
</evidence>
<feature type="transmembrane region" description="Helical" evidence="1">
    <location>
        <begin position="31"/>
        <end position="53"/>
    </location>
</feature>
<feature type="transmembrane region" description="Helical" evidence="1">
    <location>
        <begin position="268"/>
        <end position="290"/>
    </location>
</feature>
<reference evidence="2 3" key="1">
    <citation type="submission" date="2019-06" db="EMBL/GenBank/DDBJ databases">
        <title>Sequencing the genomes of 1000 actinobacteria strains.</title>
        <authorList>
            <person name="Klenk H.-P."/>
        </authorList>
    </citation>
    <scope>NUCLEOTIDE SEQUENCE [LARGE SCALE GENOMIC DNA]</scope>
    <source>
        <strain evidence="2 3">DSM 44826</strain>
    </source>
</reference>
<dbReference type="PANTHER" id="PTHR30238:SF4">
    <property type="entry name" value="SLL1022 PROTEIN"/>
    <property type="match status" value="1"/>
</dbReference>
<dbReference type="EMBL" id="VIWT01000001">
    <property type="protein sequence ID" value="TWG00222.1"/>
    <property type="molecule type" value="Genomic_DNA"/>
</dbReference>
<proteinExistence type="predicted"/>
<gene>
    <name evidence="2" type="ORF">FHX73_114094</name>
</gene>
<keyword evidence="1" id="KW-0472">Membrane</keyword>
<feature type="transmembrane region" description="Helical" evidence="1">
    <location>
        <begin position="7"/>
        <end position="25"/>
    </location>
</feature>
<dbReference type="OrthoDB" id="8533002at2"/>
<evidence type="ECO:0000313" key="2">
    <source>
        <dbReference type="EMBL" id="TWG00222.1"/>
    </source>
</evidence>
<keyword evidence="1" id="KW-1133">Transmembrane helix</keyword>
<feature type="transmembrane region" description="Helical" evidence="1">
    <location>
        <begin position="162"/>
        <end position="182"/>
    </location>
</feature>
<protein>
    <recommendedName>
        <fullName evidence="4">YkoY family integral membrane protein</fullName>
    </recommendedName>
</protein>
<feature type="transmembrane region" description="Helical" evidence="1">
    <location>
        <begin position="188"/>
        <end position="210"/>
    </location>
</feature>
<evidence type="ECO:0008006" key="4">
    <source>
        <dbReference type="Google" id="ProtNLM"/>
    </source>
</evidence>
<keyword evidence="3" id="KW-1185">Reference proteome</keyword>
<dbReference type="PANTHER" id="PTHR30238">
    <property type="entry name" value="MEMBRANE BOUND PREDICTED REDOX MODULATOR"/>
    <property type="match status" value="1"/>
</dbReference>
<dbReference type="Proteomes" id="UP000317940">
    <property type="component" value="Unassembled WGS sequence"/>
</dbReference>
<organism evidence="2 3">
    <name type="scientific">Kitasatospora viridis</name>
    <dbReference type="NCBI Taxonomy" id="281105"/>
    <lineage>
        <taxon>Bacteria</taxon>
        <taxon>Bacillati</taxon>
        <taxon>Actinomycetota</taxon>
        <taxon>Actinomycetes</taxon>
        <taxon>Kitasatosporales</taxon>
        <taxon>Streptomycetaceae</taxon>
        <taxon>Kitasatospora</taxon>
    </lineage>
</organism>
<keyword evidence="1" id="KW-0812">Transmembrane</keyword>
<feature type="transmembrane region" description="Helical" evidence="1">
    <location>
        <begin position="123"/>
        <end position="141"/>
    </location>
</feature>
<comment type="caution">
    <text evidence="2">The sequence shown here is derived from an EMBL/GenBank/DDBJ whole genome shotgun (WGS) entry which is preliminary data.</text>
</comment>
<dbReference type="InterPro" id="IPR007427">
    <property type="entry name" value="DUF475"/>
</dbReference>
<dbReference type="NCBIfam" id="NF010613">
    <property type="entry name" value="PRK14013.1-3"/>
    <property type="match status" value="1"/>
</dbReference>
<sequence>MFLRTFGWSFVTTIAGLVAAGLIWGPTGFGVVLILAILEISLSFDNAVVNATVLKRMNPFWQKIFLTVGVLIAVFGMRLLFPLLVVMLTAHIGPGTVIDLALHTGHTYQGLTYGQHLEAANPAIAAFGGIFLLMIFLDFILAEKDYHWLRPIERTLEKLGKLEALSSVIALVSLVLAARFFAGDRAETVLLAGVLGLVTYLVVNGLSGVFESSVEAEEEAEEEAEREGRSLVQVAGKAAFFLFLYLEVLDASFSFDGVVGAFAISNDIFQITLGLGIGAMYIRSLTVFLVRKGTLDDYVYLEHGAHYAIGALAAILLVSIEYKIPEIVTGLIGVAFIGAALGSSVLRNRRQAALGSLAAQDSSSSSSSSVGTRH</sequence>
<feature type="transmembrane region" description="Helical" evidence="1">
    <location>
        <begin position="231"/>
        <end position="248"/>
    </location>
</feature>
<feature type="transmembrane region" description="Helical" evidence="1">
    <location>
        <begin position="299"/>
        <end position="320"/>
    </location>
</feature>
<dbReference type="AlphaFoldDB" id="A0A561ULG7"/>
<dbReference type="RefSeq" id="WP_145906351.1">
    <property type="nucleotide sequence ID" value="NZ_BAAAMZ010000016.1"/>
</dbReference>
<feature type="transmembrane region" description="Helical" evidence="1">
    <location>
        <begin position="326"/>
        <end position="346"/>
    </location>
</feature>
<feature type="transmembrane region" description="Helical" evidence="1">
    <location>
        <begin position="65"/>
        <end position="92"/>
    </location>
</feature>
<accession>A0A561ULG7</accession>
<evidence type="ECO:0000256" key="1">
    <source>
        <dbReference type="SAM" id="Phobius"/>
    </source>
</evidence>
<name>A0A561ULG7_9ACTN</name>